<accession>A0A7R7ZM19</accession>
<gene>
    <name evidence="1" type="ORF">ACHE_21155S</name>
</gene>
<name>A0A7R7ZM19_ASPCH</name>
<evidence type="ECO:0000313" key="1">
    <source>
        <dbReference type="EMBL" id="BCR85697.1"/>
    </source>
</evidence>
<evidence type="ECO:0000313" key="2">
    <source>
        <dbReference type="Proteomes" id="UP000637239"/>
    </source>
</evidence>
<sequence>MKMVQRDLRLYTLSAYADEAFHRSKLDVVEDRGNLDGTPDDRIQEEFQALIRSLNPCDLCDDKEIFAHPARNVACLVFDEATISTLANLFFPENRMDYYEAFSDVTIKAVDIWWQCSSANPESSYRRRKLPHCRV</sequence>
<reference evidence="1" key="2">
    <citation type="submission" date="2021-02" db="EMBL/GenBank/DDBJ databases">
        <title>Aspergillus chevalieri M1 genome sequence.</title>
        <authorList>
            <person name="Kadooka C."/>
            <person name="Mori K."/>
            <person name="Futagami T."/>
        </authorList>
    </citation>
    <scope>NUCLEOTIDE SEQUENCE</scope>
    <source>
        <strain evidence="1">M1</strain>
    </source>
</reference>
<keyword evidence="2" id="KW-1185">Reference proteome</keyword>
<protein>
    <submittedName>
        <fullName evidence="1">Uncharacterized protein</fullName>
    </submittedName>
</protein>
<dbReference type="KEGG" id="ache:ACHE_21155S"/>
<organism evidence="1 2">
    <name type="scientific">Aspergillus chevalieri</name>
    <name type="common">Eurotium chevalieri</name>
    <dbReference type="NCBI Taxonomy" id="182096"/>
    <lineage>
        <taxon>Eukaryota</taxon>
        <taxon>Fungi</taxon>
        <taxon>Dikarya</taxon>
        <taxon>Ascomycota</taxon>
        <taxon>Pezizomycotina</taxon>
        <taxon>Eurotiomycetes</taxon>
        <taxon>Eurotiomycetidae</taxon>
        <taxon>Eurotiales</taxon>
        <taxon>Aspergillaceae</taxon>
        <taxon>Aspergillus</taxon>
        <taxon>Aspergillus subgen. Aspergillus</taxon>
    </lineage>
</organism>
<dbReference type="RefSeq" id="XP_043134219.1">
    <property type="nucleotide sequence ID" value="XM_043275207.1"/>
</dbReference>
<dbReference type="GeneID" id="66980056"/>
<proteinExistence type="predicted"/>
<dbReference type="EMBL" id="AP024417">
    <property type="protein sequence ID" value="BCR85697.1"/>
    <property type="molecule type" value="Genomic_DNA"/>
</dbReference>
<dbReference type="Proteomes" id="UP000637239">
    <property type="component" value="Chromosome 2"/>
</dbReference>
<dbReference type="AlphaFoldDB" id="A0A7R7ZM19"/>
<reference evidence="1" key="1">
    <citation type="submission" date="2021-01" db="EMBL/GenBank/DDBJ databases">
        <authorList>
            <consortium name="Aspergillus chevalieri M1 genome sequencing consortium"/>
            <person name="Kazuki M."/>
            <person name="Futagami T."/>
        </authorList>
    </citation>
    <scope>NUCLEOTIDE SEQUENCE</scope>
    <source>
        <strain evidence="1">M1</strain>
    </source>
</reference>